<dbReference type="AlphaFoldDB" id="A0AA39P919"/>
<keyword evidence="3" id="KW-1185">Reference proteome</keyword>
<feature type="region of interest" description="Disordered" evidence="1">
    <location>
        <begin position="44"/>
        <end position="63"/>
    </location>
</feature>
<evidence type="ECO:0000313" key="2">
    <source>
        <dbReference type="EMBL" id="KAK0479344.1"/>
    </source>
</evidence>
<evidence type="ECO:0000313" key="3">
    <source>
        <dbReference type="Proteomes" id="UP001175227"/>
    </source>
</evidence>
<protein>
    <submittedName>
        <fullName evidence="2">Uncharacterized protein</fullName>
    </submittedName>
</protein>
<proteinExistence type="predicted"/>
<dbReference type="EMBL" id="JAUEPR010000012">
    <property type="protein sequence ID" value="KAK0479344.1"/>
    <property type="molecule type" value="Genomic_DNA"/>
</dbReference>
<gene>
    <name evidence="2" type="ORF">IW261DRAFT_1420062</name>
</gene>
<accession>A0AA39P919</accession>
<comment type="caution">
    <text evidence="2">The sequence shown here is derived from an EMBL/GenBank/DDBJ whole genome shotgun (WGS) entry which is preliminary data.</text>
</comment>
<evidence type="ECO:0000256" key="1">
    <source>
        <dbReference type="SAM" id="MobiDB-lite"/>
    </source>
</evidence>
<sequence length="101" mass="11014">MGVASVGCCMFCNEWVHEIIQSRCLVFVGTVEGNRPFWATDTINNPNSSKVAPGVAPESPVGPRTVQKGMVKTIVNDGRQMIRNRDVMGPQIPAQSPRCLE</sequence>
<dbReference type="Proteomes" id="UP001175227">
    <property type="component" value="Unassembled WGS sequence"/>
</dbReference>
<name>A0AA39P919_9AGAR</name>
<organism evidence="2 3">
    <name type="scientific">Armillaria novae-zelandiae</name>
    <dbReference type="NCBI Taxonomy" id="153914"/>
    <lineage>
        <taxon>Eukaryota</taxon>
        <taxon>Fungi</taxon>
        <taxon>Dikarya</taxon>
        <taxon>Basidiomycota</taxon>
        <taxon>Agaricomycotina</taxon>
        <taxon>Agaricomycetes</taxon>
        <taxon>Agaricomycetidae</taxon>
        <taxon>Agaricales</taxon>
        <taxon>Marasmiineae</taxon>
        <taxon>Physalacriaceae</taxon>
        <taxon>Armillaria</taxon>
    </lineage>
</organism>
<reference evidence="2" key="1">
    <citation type="submission" date="2023-06" db="EMBL/GenBank/DDBJ databases">
        <authorList>
            <consortium name="Lawrence Berkeley National Laboratory"/>
            <person name="Ahrendt S."/>
            <person name="Sahu N."/>
            <person name="Indic B."/>
            <person name="Wong-Bajracharya J."/>
            <person name="Merenyi Z."/>
            <person name="Ke H.-M."/>
            <person name="Monk M."/>
            <person name="Kocsube S."/>
            <person name="Drula E."/>
            <person name="Lipzen A."/>
            <person name="Balint B."/>
            <person name="Henrissat B."/>
            <person name="Andreopoulos B."/>
            <person name="Martin F.M."/>
            <person name="Harder C.B."/>
            <person name="Rigling D."/>
            <person name="Ford K.L."/>
            <person name="Foster G.D."/>
            <person name="Pangilinan J."/>
            <person name="Papanicolaou A."/>
            <person name="Barry K."/>
            <person name="LaButti K."/>
            <person name="Viragh M."/>
            <person name="Koriabine M."/>
            <person name="Yan M."/>
            <person name="Riley R."/>
            <person name="Champramary S."/>
            <person name="Plett K.L."/>
            <person name="Tsai I.J."/>
            <person name="Slot J."/>
            <person name="Sipos G."/>
            <person name="Plett J."/>
            <person name="Nagy L.G."/>
            <person name="Grigoriev I.V."/>
        </authorList>
    </citation>
    <scope>NUCLEOTIDE SEQUENCE</scope>
    <source>
        <strain evidence="2">ICMP 16352</strain>
    </source>
</reference>